<dbReference type="AlphaFoldDB" id="A0A0P0XSM0"/>
<feature type="region of interest" description="Disordered" evidence="1">
    <location>
        <begin position="1"/>
        <end position="50"/>
    </location>
</feature>
<keyword evidence="3" id="KW-1185">Reference proteome</keyword>
<evidence type="ECO:0000256" key="1">
    <source>
        <dbReference type="SAM" id="MobiDB-lite"/>
    </source>
</evidence>
<evidence type="ECO:0000313" key="3">
    <source>
        <dbReference type="Proteomes" id="UP000059680"/>
    </source>
</evidence>
<feature type="compositionally biased region" description="Low complexity" evidence="1">
    <location>
        <begin position="29"/>
        <end position="43"/>
    </location>
</feature>
<dbReference type="Proteomes" id="UP000059680">
    <property type="component" value="Chromosome 10"/>
</dbReference>
<feature type="compositionally biased region" description="Basic residues" evidence="1">
    <location>
        <begin position="19"/>
        <end position="28"/>
    </location>
</feature>
<dbReference type="InParanoid" id="A0A0P0XSM0"/>
<gene>
    <name evidence="2" type="ordered locus">Os10g0211900</name>
    <name evidence="2" type="ORF">OSNPB_100211900</name>
</gene>
<organism evidence="2 3">
    <name type="scientific">Oryza sativa subsp. japonica</name>
    <name type="common">Rice</name>
    <dbReference type="NCBI Taxonomy" id="39947"/>
    <lineage>
        <taxon>Eukaryota</taxon>
        <taxon>Viridiplantae</taxon>
        <taxon>Streptophyta</taxon>
        <taxon>Embryophyta</taxon>
        <taxon>Tracheophyta</taxon>
        <taxon>Spermatophyta</taxon>
        <taxon>Magnoliopsida</taxon>
        <taxon>Liliopsida</taxon>
        <taxon>Poales</taxon>
        <taxon>Poaceae</taxon>
        <taxon>BOP clade</taxon>
        <taxon>Oryzoideae</taxon>
        <taxon>Oryzeae</taxon>
        <taxon>Oryzinae</taxon>
        <taxon>Oryza</taxon>
        <taxon>Oryza sativa</taxon>
    </lineage>
</organism>
<dbReference type="Gene3D" id="3.30.200.20">
    <property type="entry name" value="Phosphorylase Kinase, domain 1"/>
    <property type="match status" value="1"/>
</dbReference>
<evidence type="ECO:0000313" key="2">
    <source>
        <dbReference type="EMBL" id="BAT10287.1"/>
    </source>
</evidence>
<accession>A0A0P0XSM0</accession>
<reference evidence="2 3" key="3">
    <citation type="journal article" date="2013" name="Rice">
        <title>Improvement of the Oryza sativa Nipponbare reference genome using next generation sequence and optical map data.</title>
        <authorList>
            <person name="Kawahara Y."/>
            <person name="de la Bastide M."/>
            <person name="Hamilton J.P."/>
            <person name="Kanamori H."/>
            <person name="McCombie W.R."/>
            <person name="Ouyang S."/>
            <person name="Schwartz D.C."/>
            <person name="Tanaka T."/>
            <person name="Wu J."/>
            <person name="Zhou S."/>
            <person name="Childs K.L."/>
            <person name="Davidson R.M."/>
            <person name="Lin H."/>
            <person name="Quesada-Ocampo L."/>
            <person name="Vaillancourt B."/>
            <person name="Sakai H."/>
            <person name="Lee S.S."/>
            <person name="Kim J."/>
            <person name="Numa H."/>
            <person name="Itoh T."/>
            <person name="Buell C.R."/>
            <person name="Matsumoto T."/>
        </authorList>
    </citation>
    <scope>NUCLEOTIDE SEQUENCE [LARGE SCALE GENOMIC DNA]</scope>
    <source>
        <strain evidence="3">cv. Nipponbare</strain>
    </source>
</reference>
<feature type="non-terminal residue" evidence="2">
    <location>
        <position position="148"/>
    </location>
</feature>
<dbReference type="EMBL" id="AP014966">
    <property type="protein sequence ID" value="BAT10287.1"/>
    <property type="molecule type" value="Genomic_DNA"/>
</dbReference>
<proteinExistence type="predicted"/>
<reference evidence="3" key="1">
    <citation type="journal article" date="2005" name="Nature">
        <title>The map-based sequence of the rice genome.</title>
        <authorList>
            <consortium name="International rice genome sequencing project (IRGSP)"/>
            <person name="Matsumoto T."/>
            <person name="Wu J."/>
            <person name="Kanamori H."/>
            <person name="Katayose Y."/>
            <person name="Fujisawa M."/>
            <person name="Namiki N."/>
            <person name="Mizuno H."/>
            <person name="Yamamoto K."/>
            <person name="Antonio B.A."/>
            <person name="Baba T."/>
            <person name="Sakata K."/>
            <person name="Nagamura Y."/>
            <person name="Aoki H."/>
            <person name="Arikawa K."/>
            <person name="Arita K."/>
            <person name="Bito T."/>
            <person name="Chiden Y."/>
            <person name="Fujitsuka N."/>
            <person name="Fukunaka R."/>
            <person name="Hamada M."/>
            <person name="Harada C."/>
            <person name="Hayashi A."/>
            <person name="Hijishita S."/>
            <person name="Honda M."/>
            <person name="Hosokawa S."/>
            <person name="Ichikawa Y."/>
            <person name="Idonuma A."/>
            <person name="Iijima M."/>
            <person name="Ikeda M."/>
            <person name="Ikeno M."/>
            <person name="Ito K."/>
            <person name="Ito S."/>
            <person name="Ito T."/>
            <person name="Ito Y."/>
            <person name="Ito Y."/>
            <person name="Iwabuchi A."/>
            <person name="Kamiya K."/>
            <person name="Karasawa W."/>
            <person name="Kurita K."/>
            <person name="Katagiri S."/>
            <person name="Kikuta A."/>
            <person name="Kobayashi H."/>
            <person name="Kobayashi N."/>
            <person name="Machita K."/>
            <person name="Maehara T."/>
            <person name="Masukawa M."/>
            <person name="Mizubayashi T."/>
            <person name="Mukai Y."/>
            <person name="Nagasaki H."/>
            <person name="Nagata Y."/>
            <person name="Naito S."/>
            <person name="Nakashima M."/>
            <person name="Nakama Y."/>
            <person name="Nakamichi Y."/>
            <person name="Nakamura M."/>
            <person name="Meguro A."/>
            <person name="Negishi M."/>
            <person name="Ohta I."/>
            <person name="Ohta T."/>
            <person name="Okamoto M."/>
            <person name="Ono N."/>
            <person name="Saji S."/>
            <person name="Sakaguchi M."/>
            <person name="Sakai K."/>
            <person name="Shibata M."/>
            <person name="Shimokawa T."/>
            <person name="Song J."/>
            <person name="Takazaki Y."/>
            <person name="Terasawa K."/>
            <person name="Tsugane M."/>
            <person name="Tsuji K."/>
            <person name="Ueda S."/>
            <person name="Waki K."/>
            <person name="Yamagata H."/>
            <person name="Yamamoto M."/>
            <person name="Yamamoto S."/>
            <person name="Yamane H."/>
            <person name="Yoshiki S."/>
            <person name="Yoshihara R."/>
            <person name="Yukawa K."/>
            <person name="Zhong H."/>
            <person name="Yano M."/>
            <person name="Yuan Q."/>
            <person name="Ouyang S."/>
            <person name="Liu J."/>
            <person name="Jones K.M."/>
            <person name="Gansberger K."/>
            <person name="Moffat K."/>
            <person name="Hill J."/>
            <person name="Bera J."/>
            <person name="Fadrosh D."/>
            <person name="Jin S."/>
            <person name="Johri S."/>
            <person name="Kim M."/>
            <person name="Overton L."/>
            <person name="Reardon M."/>
            <person name="Tsitrin T."/>
            <person name="Vuong H."/>
            <person name="Weaver B."/>
            <person name="Ciecko A."/>
            <person name="Tallon L."/>
            <person name="Jackson J."/>
            <person name="Pai G."/>
            <person name="Aken S.V."/>
            <person name="Utterback T."/>
            <person name="Reidmuller S."/>
            <person name="Feldblyum T."/>
            <person name="Hsiao J."/>
            <person name="Zismann V."/>
            <person name="Iobst S."/>
            <person name="de Vazeille A.R."/>
            <person name="Buell C.R."/>
            <person name="Ying K."/>
            <person name="Li Y."/>
            <person name="Lu T."/>
            <person name="Huang Y."/>
            <person name="Zhao Q."/>
            <person name="Feng Q."/>
            <person name="Zhang L."/>
            <person name="Zhu J."/>
            <person name="Weng Q."/>
            <person name="Mu J."/>
            <person name="Lu Y."/>
            <person name="Fan D."/>
            <person name="Liu Y."/>
            <person name="Guan J."/>
            <person name="Zhang Y."/>
            <person name="Yu S."/>
            <person name="Liu X."/>
            <person name="Zhang Y."/>
            <person name="Hong G."/>
            <person name="Han B."/>
            <person name="Choisne N."/>
            <person name="Demange N."/>
            <person name="Orjeda G."/>
            <person name="Samain S."/>
            <person name="Cattolico L."/>
            <person name="Pelletier E."/>
            <person name="Couloux A."/>
            <person name="Segurens B."/>
            <person name="Wincker P."/>
            <person name="D'Hont A."/>
            <person name="Scarpelli C."/>
            <person name="Weissenbach J."/>
            <person name="Salanoubat M."/>
            <person name="Quetier F."/>
            <person name="Yu Y."/>
            <person name="Kim H.R."/>
            <person name="Rambo T."/>
            <person name="Currie J."/>
            <person name="Collura K."/>
            <person name="Luo M."/>
            <person name="Yang T."/>
            <person name="Ammiraju J.S.S."/>
            <person name="Engler F."/>
            <person name="Soderlund C."/>
            <person name="Wing R.A."/>
            <person name="Palmer L.E."/>
            <person name="de la Bastide M."/>
            <person name="Spiegel L."/>
            <person name="Nascimento L."/>
            <person name="Zutavern T."/>
            <person name="O'Shaughnessy A."/>
            <person name="Dike S."/>
            <person name="Dedhia N."/>
            <person name="Preston R."/>
            <person name="Balija V."/>
            <person name="McCombie W.R."/>
            <person name="Chow T."/>
            <person name="Chen H."/>
            <person name="Chung M."/>
            <person name="Chen C."/>
            <person name="Shaw J."/>
            <person name="Wu H."/>
            <person name="Hsiao K."/>
            <person name="Chao Y."/>
            <person name="Chu M."/>
            <person name="Cheng C."/>
            <person name="Hour A."/>
            <person name="Lee P."/>
            <person name="Lin S."/>
            <person name="Lin Y."/>
            <person name="Liou J."/>
            <person name="Liu S."/>
            <person name="Hsing Y."/>
            <person name="Raghuvanshi S."/>
            <person name="Mohanty A."/>
            <person name="Bharti A.K."/>
            <person name="Gaur A."/>
            <person name="Gupta V."/>
            <person name="Kumar D."/>
            <person name="Ravi V."/>
            <person name="Vij S."/>
            <person name="Kapur A."/>
            <person name="Khurana P."/>
            <person name="Khurana P."/>
            <person name="Khurana J.P."/>
            <person name="Tyagi A.K."/>
            <person name="Gaikwad K."/>
            <person name="Singh A."/>
            <person name="Dalal V."/>
            <person name="Srivastava S."/>
            <person name="Dixit A."/>
            <person name="Pal A.K."/>
            <person name="Ghazi I.A."/>
            <person name="Yadav M."/>
            <person name="Pandit A."/>
            <person name="Bhargava A."/>
            <person name="Sureshbabu K."/>
            <person name="Batra K."/>
            <person name="Sharma T.R."/>
            <person name="Mohapatra T."/>
            <person name="Singh N.K."/>
            <person name="Messing J."/>
            <person name="Nelson A.B."/>
            <person name="Fuks G."/>
            <person name="Kavchok S."/>
            <person name="Keizer G."/>
            <person name="Linton E."/>
            <person name="Llaca V."/>
            <person name="Song R."/>
            <person name="Tanyolac B."/>
            <person name="Young S."/>
            <person name="Ho-Il K."/>
            <person name="Hahn J.H."/>
            <person name="Sangsakoo G."/>
            <person name="Vanavichit A."/>
            <person name="de Mattos Luiz.A.T."/>
            <person name="Zimmer P.D."/>
            <person name="Malone G."/>
            <person name="Dellagostin O."/>
            <person name="de Oliveira A.C."/>
            <person name="Bevan M."/>
            <person name="Bancroft I."/>
            <person name="Minx P."/>
            <person name="Cordum H."/>
            <person name="Wilson R."/>
            <person name="Cheng Z."/>
            <person name="Jin W."/>
            <person name="Jiang J."/>
            <person name="Leong S.A."/>
            <person name="Iwama H."/>
            <person name="Gojobori T."/>
            <person name="Itoh T."/>
            <person name="Niimura Y."/>
            <person name="Fujii Y."/>
            <person name="Habara T."/>
            <person name="Sakai H."/>
            <person name="Sato Y."/>
            <person name="Wilson G."/>
            <person name="Kumar K."/>
            <person name="McCouch S."/>
            <person name="Juretic N."/>
            <person name="Hoen D."/>
            <person name="Wright S."/>
            <person name="Bruskiewich R."/>
            <person name="Bureau T."/>
            <person name="Miyao A."/>
            <person name="Hirochika H."/>
            <person name="Nishikawa T."/>
            <person name="Kadowaki K."/>
            <person name="Sugiura M."/>
            <person name="Burr B."/>
            <person name="Sasaki T."/>
        </authorList>
    </citation>
    <scope>NUCLEOTIDE SEQUENCE [LARGE SCALE GENOMIC DNA]</scope>
    <source>
        <strain evidence="3">cv. Nipponbare</strain>
    </source>
</reference>
<dbReference type="PaxDb" id="39947-A0A0P0XSM0"/>
<name>A0A0P0XSM0_ORYSJ</name>
<protein>
    <submittedName>
        <fullName evidence="2">Os10g0211900 protein</fullName>
    </submittedName>
</protein>
<reference evidence="2 3" key="2">
    <citation type="journal article" date="2013" name="Plant Cell Physiol.">
        <title>Rice Annotation Project Database (RAP-DB): an integrative and interactive database for rice genomics.</title>
        <authorList>
            <person name="Sakai H."/>
            <person name="Lee S.S."/>
            <person name="Tanaka T."/>
            <person name="Numa H."/>
            <person name="Kim J."/>
            <person name="Kawahara Y."/>
            <person name="Wakimoto H."/>
            <person name="Yang C.C."/>
            <person name="Iwamoto M."/>
            <person name="Abe T."/>
            <person name="Yamada Y."/>
            <person name="Muto A."/>
            <person name="Inokuchi H."/>
            <person name="Ikemura T."/>
            <person name="Matsumoto T."/>
            <person name="Sasaki T."/>
            <person name="Itoh T."/>
        </authorList>
    </citation>
    <scope>NUCLEOTIDE SEQUENCE [LARGE SCALE GENOMIC DNA]</scope>
    <source>
        <strain evidence="3">cv. Nipponbare</strain>
    </source>
</reference>
<sequence length="148" mass="15769">HGHTHLLPATPAPRDRPRLGAHPHRRSARGTSPSSTTSASGTSLEGECVGSSSSCEYAMKVVDCRALSKKGKLGHAVAEKRVLVIGILDPTVLRRLDHPFLPAMFDDFDTGQNYSPTHSATACLVIDSQSRSPGSTPLRCSSRSSFCT</sequence>
<dbReference type="Gramene" id="Os10t0211900-00">
    <property type="protein sequence ID" value="Os10t0211900-00"/>
    <property type="gene ID" value="Os10g0211900"/>
</dbReference>